<evidence type="ECO:0000313" key="10">
    <source>
        <dbReference type="Proteomes" id="UP001596220"/>
    </source>
</evidence>
<dbReference type="PROSITE" id="PS01095">
    <property type="entry name" value="GH18_1"/>
    <property type="match status" value="1"/>
</dbReference>
<organism evidence="9 10">
    <name type="scientific">Saccharothrix lopnurensis</name>
    <dbReference type="NCBI Taxonomy" id="1670621"/>
    <lineage>
        <taxon>Bacteria</taxon>
        <taxon>Bacillati</taxon>
        <taxon>Actinomycetota</taxon>
        <taxon>Actinomycetes</taxon>
        <taxon>Pseudonocardiales</taxon>
        <taxon>Pseudonocardiaceae</taxon>
        <taxon>Saccharothrix</taxon>
    </lineage>
</organism>
<feature type="signal peptide" evidence="7">
    <location>
        <begin position="1"/>
        <end position="38"/>
    </location>
</feature>
<evidence type="ECO:0000256" key="2">
    <source>
        <dbReference type="ARBA" id="ARBA00012729"/>
    </source>
</evidence>
<sequence>MRFSATPRRPRLRAALLALATAAAGLTVATTAAPAAHAALPAGFKSVGYLPSWAGNVNSVQYTKLTHINYSFALPNANGTLQGIPDPGKLTSLVNLAHANGVRVSLAIGGWNDGNDSAFEALAANASSRTTFVNSVVSAVNQYNLDGVDIDWEYPDPGASATNFTNLMSQLSSAMRSRGKLLTAAVVSGGGTAEGVQTAVFGHVDWLNIMAYDGGSPHANYDWSIASANYWKGRGLPAAKTVLGVPFYSRPGYYTYAQLVAMDPANANRDCATVSGAQQCYNGLPTIRRKTQWALANAGGIMNWELSQDTTGSTSLLNAIYETAGGTNPNPPVGRTGPITGIAGKCVDVASANSANGTAVQLWTCNGSNAQTWTVASDNTLRALGKCLDITSAGTANGTTAQLWDCNGSGAQTWQAQSNGTLRNPASGRCLDATGPSSADGTRLQIWDCFAGTNQVWRLPA</sequence>
<dbReference type="Pfam" id="PF00652">
    <property type="entry name" value="Ricin_B_lectin"/>
    <property type="match status" value="1"/>
</dbReference>
<protein>
    <recommendedName>
        <fullName evidence="2">chitinase</fullName>
        <ecNumber evidence="2">3.2.1.14</ecNumber>
    </recommendedName>
</protein>
<evidence type="ECO:0000313" key="9">
    <source>
        <dbReference type="EMBL" id="MFC6087842.1"/>
    </source>
</evidence>
<keyword evidence="3 5" id="KW-0378">Hydrolase</keyword>
<proteinExistence type="inferred from homology"/>
<comment type="similarity">
    <text evidence="6">Belongs to the glycosyl hydrolase 18 family.</text>
</comment>
<dbReference type="EMBL" id="JBHSQO010000001">
    <property type="protein sequence ID" value="MFC6087842.1"/>
    <property type="molecule type" value="Genomic_DNA"/>
</dbReference>
<dbReference type="RefSeq" id="WP_380631803.1">
    <property type="nucleotide sequence ID" value="NZ_JBHSQO010000001.1"/>
</dbReference>
<dbReference type="GO" id="GO:0016787">
    <property type="term" value="F:hydrolase activity"/>
    <property type="evidence" value="ECO:0007669"/>
    <property type="project" value="UniProtKB-KW"/>
</dbReference>
<dbReference type="InterPro" id="IPR006311">
    <property type="entry name" value="TAT_signal"/>
</dbReference>
<keyword evidence="10" id="KW-1185">Reference proteome</keyword>
<dbReference type="Pfam" id="PF00704">
    <property type="entry name" value="Glyco_hydro_18"/>
    <property type="match status" value="1"/>
</dbReference>
<dbReference type="EC" id="3.2.1.14" evidence="2"/>
<dbReference type="InterPro" id="IPR017853">
    <property type="entry name" value="GH"/>
</dbReference>
<evidence type="ECO:0000256" key="6">
    <source>
        <dbReference type="RuleBase" id="RU004453"/>
    </source>
</evidence>
<dbReference type="PROSITE" id="PS51318">
    <property type="entry name" value="TAT"/>
    <property type="match status" value="1"/>
</dbReference>
<dbReference type="InterPro" id="IPR035992">
    <property type="entry name" value="Ricin_B-like_lectins"/>
</dbReference>
<accession>A0ABW1NYQ0</accession>
<dbReference type="InterPro" id="IPR011583">
    <property type="entry name" value="Chitinase_II/V-like_cat"/>
</dbReference>
<gene>
    <name evidence="9" type="ORF">ACFP3R_01000</name>
</gene>
<comment type="caution">
    <text evidence="9">The sequence shown here is derived from an EMBL/GenBank/DDBJ whole genome shotgun (WGS) entry which is preliminary data.</text>
</comment>
<dbReference type="InterPro" id="IPR050314">
    <property type="entry name" value="Glycosyl_Hydrlase_18"/>
</dbReference>
<evidence type="ECO:0000256" key="5">
    <source>
        <dbReference type="RuleBase" id="RU000489"/>
    </source>
</evidence>
<dbReference type="Proteomes" id="UP001596220">
    <property type="component" value="Unassembled WGS sequence"/>
</dbReference>
<comment type="catalytic activity">
    <reaction evidence="1">
        <text>Random endo-hydrolysis of N-acetyl-beta-D-glucosaminide (1-&gt;4)-beta-linkages in chitin and chitodextrins.</text>
        <dbReference type="EC" id="3.2.1.14"/>
    </reaction>
</comment>
<feature type="chain" id="PRO_5045967880" description="chitinase" evidence="7">
    <location>
        <begin position="39"/>
        <end position="461"/>
    </location>
</feature>
<name>A0ABW1NYQ0_9PSEU</name>
<evidence type="ECO:0000256" key="1">
    <source>
        <dbReference type="ARBA" id="ARBA00000822"/>
    </source>
</evidence>
<evidence type="ECO:0000256" key="7">
    <source>
        <dbReference type="SAM" id="SignalP"/>
    </source>
</evidence>
<evidence type="ECO:0000256" key="4">
    <source>
        <dbReference type="ARBA" id="ARBA00023295"/>
    </source>
</evidence>
<feature type="domain" description="GH18" evidence="8">
    <location>
        <begin position="44"/>
        <end position="327"/>
    </location>
</feature>
<dbReference type="CDD" id="cd23451">
    <property type="entry name" value="beta-trefoil_Ricin_laminarinase"/>
    <property type="match status" value="1"/>
</dbReference>
<keyword evidence="7" id="KW-0732">Signal</keyword>
<reference evidence="10" key="1">
    <citation type="journal article" date="2019" name="Int. J. Syst. Evol. Microbiol.">
        <title>The Global Catalogue of Microorganisms (GCM) 10K type strain sequencing project: providing services to taxonomists for standard genome sequencing and annotation.</title>
        <authorList>
            <consortium name="The Broad Institute Genomics Platform"/>
            <consortium name="The Broad Institute Genome Sequencing Center for Infectious Disease"/>
            <person name="Wu L."/>
            <person name="Ma J."/>
        </authorList>
    </citation>
    <scope>NUCLEOTIDE SEQUENCE [LARGE SCALE GENOMIC DNA]</scope>
    <source>
        <strain evidence="10">CGMCC 4.7246</strain>
    </source>
</reference>
<dbReference type="PANTHER" id="PTHR11177">
    <property type="entry name" value="CHITINASE"/>
    <property type="match status" value="1"/>
</dbReference>
<dbReference type="PROSITE" id="PS50231">
    <property type="entry name" value="RICIN_B_LECTIN"/>
    <property type="match status" value="1"/>
</dbReference>
<dbReference type="InterPro" id="IPR001579">
    <property type="entry name" value="Glyco_hydro_18_chit_AS"/>
</dbReference>
<dbReference type="Gene3D" id="2.80.10.50">
    <property type="match status" value="1"/>
</dbReference>
<dbReference type="PANTHER" id="PTHR11177:SF317">
    <property type="entry name" value="CHITINASE 12-RELATED"/>
    <property type="match status" value="1"/>
</dbReference>
<dbReference type="SMART" id="SM00458">
    <property type="entry name" value="RICIN"/>
    <property type="match status" value="1"/>
</dbReference>
<evidence type="ECO:0000256" key="3">
    <source>
        <dbReference type="ARBA" id="ARBA00022801"/>
    </source>
</evidence>
<dbReference type="InterPro" id="IPR000772">
    <property type="entry name" value="Ricin_B_lectin"/>
</dbReference>
<dbReference type="Gene3D" id="3.20.20.80">
    <property type="entry name" value="Glycosidases"/>
    <property type="match status" value="1"/>
</dbReference>
<dbReference type="PROSITE" id="PS51910">
    <property type="entry name" value="GH18_2"/>
    <property type="match status" value="1"/>
</dbReference>
<keyword evidence="4 5" id="KW-0326">Glycosidase</keyword>
<dbReference type="InterPro" id="IPR001223">
    <property type="entry name" value="Glyco_hydro18_cat"/>
</dbReference>
<dbReference type="SUPFAM" id="SSF51445">
    <property type="entry name" value="(Trans)glycosidases"/>
    <property type="match status" value="1"/>
</dbReference>
<dbReference type="SMART" id="SM00636">
    <property type="entry name" value="Glyco_18"/>
    <property type="match status" value="1"/>
</dbReference>
<dbReference type="Gene3D" id="3.40.5.30">
    <property type="entry name" value="(Trans)glycosidases - domain 2"/>
    <property type="match status" value="1"/>
</dbReference>
<dbReference type="SUPFAM" id="SSF50370">
    <property type="entry name" value="Ricin B-like lectins"/>
    <property type="match status" value="1"/>
</dbReference>
<evidence type="ECO:0000259" key="8">
    <source>
        <dbReference type="PROSITE" id="PS51910"/>
    </source>
</evidence>